<reference evidence="1" key="3">
    <citation type="submission" date="2018-05" db="EMBL/GenBank/DDBJ databases">
        <title>OgluRS3 (Oryza glumaepatula Reference Sequence Version 3).</title>
        <authorList>
            <person name="Zhang J."/>
            <person name="Kudrna D."/>
            <person name="Lee S."/>
            <person name="Talag J."/>
            <person name="Welchert J."/>
            <person name="Wing R.A."/>
        </authorList>
    </citation>
    <scope>NUCLEOTIDE SEQUENCE [LARGE SCALE GENOMIC DNA]</scope>
</reference>
<dbReference type="Proteomes" id="UP000026961">
    <property type="component" value="Chromosome 1"/>
</dbReference>
<evidence type="ECO:0000313" key="2">
    <source>
        <dbReference type="Proteomes" id="UP000026961"/>
    </source>
</evidence>
<accession>A0A0D9YAN1</accession>
<proteinExistence type="predicted"/>
<dbReference type="Gramene" id="OGLUM01G23500.1">
    <property type="protein sequence ID" value="OGLUM01G23500.1"/>
    <property type="gene ID" value="OGLUM01G23500"/>
</dbReference>
<dbReference type="EnsemblPlants" id="OGLUM01G23500.1">
    <property type="protein sequence ID" value="OGLUM01G23500.1"/>
    <property type="gene ID" value="OGLUM01G23500"/>
</dbReference>
<reference evidence="1" key="2">
    <citation type="submission" date="2015-04" db="UniProtKB">
        <authorList>
            <consortium name="EnsemblPlants"/>
        </authorList>
    </citation>
    <scope>IDENTIFICATION</scope>
</reference>
<sequence length="177" mass="19142">MSRVCNGPTFPSSGRGTFPFSRSPSSLYSTLPKISPHRPLFPFDSGGLPPARLVFCRRAPWVSVWSDAAAVGGGGDARSEDRWMNRRKRLVPCGGGGYIVVGDREKPAPCGGASCFVVGVRDVAVPTNRWKKLAPCGSSSWRQPDGDYRFVKRAARQRRPKVAFVAALPQLPVDPTG</sequence>
<keyword evidence="2" id="KW-1185">Reference proteome</keyword>
<name>A0A0D9YAN1_9ORYZ</name>
<reference evidence="1" key="1">
    <citation type="submission" date="2013-08" db="EMBL/GenBank/DDBJ databases">
        <title>Oryza genome evolution.</title>
        <authorList>
            <person name="Wing R.A."/>
            <person name="Panaud O."/>
            <person name="Oliveira A.C."/>
        </authorList>
    </citation>
    <scope>NUCLEOTIDE SEQUENCE</scope>
</reference>
<dbReference type="AlphaFoldDB" id="A0A0D9YAN1"/>
<organism evidence="1">
    <name type="scientific">Oryza glumipatula</name>
    <dbReference type="NCBI Taxonomy" id="40148"/>
    <lineage>
        <taxon>Eukaryota</taxon>
        <taxon>Viridiplantae</taxon>
        <taxon>Streptophyta</taxon>
        <taxon>Embryophyta</taxon>
        <taxon>Tracheophyta</taxon>
        <taxon>Spermatophyta</taxon>
        <taxon>Magnoliopsida</taxon>
        <taxon>Liliopsida</taxon>
        <taxon>Poales</taxon>
        <taxon>Poaceae</taxon>
        <taxon>BOP clade</taxon>
        <taxon>Oryzoideae</taxon>
        <taxon>Oryzeae</taxon>
        <taxon>Oryzinae</taxon>
        <taxon>Oryza</taxon>
    </lineage>
</organism>
<dbReference type="HOGENOM" id="CLU_1520159_0_0_1"/>
<evidence type="ECO:0000313" key="1">
    <source>
        <dbReference type="EnsemblPlants" id="OGLUM01G23500.1"/>
    </source>
</evidence>
<protein>
    <submittedName>
        <fullName evidence="1">Uncharacterized protein</fullName>
    </submittedName>
</protein>